<evidence type="ECO:0000256" key="1">
    <source>
        <dbReference type="ARBA" id="ARBA00001971"/>
    </source>
</evidence>
<dbReference type="PANTHER" id="PTHR24300">
    <property type="entry name" value="CYTOCHROME P450 508A4-RELATED"/>
    <property type="match status" value="1"/>
</dbReference>
<sequence length="375" mass="42936">FVDGPTWNDQKKFCMQHLRKMGFGGDLMEKIIIEEVHDLMVDITIKSENGKPIKVHGLFDISILNGLWAMLAGQRFALNDSRLARLMELVHVSFRMLDMSGGILNQMPFIRFLAPNSSGYEHIKQILNEFYTFLKESVEEHKCGENYQEDFISAFLMEIEKNKESPESFSEEQLLVILLDLFLAGSETTSSMLSFAVLLLLKHQDIQDKVHAELNAVVGDREIQLADKKKLNYLEAVLMEVQRHSNVAPLAIAHRTIRKTSLQEYIIPKDTLVLASIWSVHMDEHHWGDPEVFRPERFLDSTGNIIKDSWLMPFGIGRRRCLGEILAKANVFMFIANLIQNFEIRIPNGVQLPDRPQDGVTISPSPFSAIFIPRR</sequence>
<dbReference type="PRINTS" id="PR00463">
    <property type="entry name" value="EP450I"/>
</dbReference>
<dbReference type="FunFam" id="1.10.630.10:FF:000238">
    <property type="entry name" value="Cytochrome P450 2A6"/>
    <property type="match status" value="1"/>
</dbReference>
<evidence type="ECO:0000256" key="2">
    <source>
        <dbReference type="ARBA" id="ARBA00003690"/>
    </source>
</evidence>
<dbReference type="InterPro" id="IPR017972">
    <property type="entry name" value="Cyt_P450_CS"/>
</dbReference>
<evidence type="ECO:0000256" key="7">
    <source>
        <dbReference type="ARBA" id="ARBA00022723"/>
    </source>
</evidence>
<keyword evidence="6 14" id="KW-0349">Heme</keyword>
<dbReference type="GeneID" id="100169165"/>
<dbReference type="Proteomes" id="UP000007819">
    <property type="component" value="Chromosome X"/>
</dbReference>
<dbReference type="PROSITE" id="PS00086">
    <property type="entry name" value="CYTOCHROME_P450"/>
    <property type="match status" value="1"/>
</dbReference>
<comment type="similarity">
    <text evidence="5 15">Belongs to the cytochrome P450 family.</text>
</comment>
<dbReference type="EnsemblMetazoa" id="XM_029485204.1">
    <property type="protein sequence ID" value="XP_029341064.1"/>
    <property type="gene ID" value="LOC100169165"/>
</dbReference>
<comment type="function">
    <text evidence="2">May be involved in the metabolism of insect hormones and in the breakdown of synthetic insecticides.</text>
</comment>
<evidence type="ECO:0000256" key="8">
    <source>
        <dbReference type="ARBA" id="ARBA00022824"/>
    </source>
</evidence>
<evidence type="ECO:0000256" key="14">
    <source>
        <dbReference type="PIRSR" id="PIRSR602401-1"/>
    </source>
</evidence>
<evidence type="ECO:0000313" key="17">
    <source>
        <dbReference type="Proteomes" id="UP000007819"/>
    </source>
</evidence>
<evidence type="ECO:0000256" key="4">
    <source>
        <dbReference type="ARBA" id="ARBA00004406"/>
    </source>
</evidence>
<dbReference type="GO" id="GO:0005789">
    <property type="term" value="C:endoplasmic reticulum membrane"/>
    <property type="evidence" value="ECO:0007669"/>
    <property type="project" value="UniProtKB-SubCell"/>
</dbReference>
<dbReference type="InterPro" id="IPR001128">
    <property type="entry name" value="Cyt_P450"/>
</dbReference>
<comment type="subcellular location">
    <subcellularLocation>
        <location evidence="4">Endoplasmic reticulum membrane</location>
        <topology evidence="4">Peripheral membrane protein</topology>
    </subcellularLocation>
    <subcellularLocation>
        <location evidence="3">Microsome membrane</location>
        <topology evidence="3">Peripheral membrane protein</topology>
    </subcellularLocation>
</comment>
<keyword evidence="12 15" id="KW-0503">Monooxygenase</keyword>
<evidence type="ECO:0008006" key="18">
    <source>
        <dbReference type="Google" id="ProtNLM"/>
    </source>
</evidence>
<dbReference type="OrthoDB" id="1055148at2759"/>
<evidence type="ECO:0000256" key="13">
    <source>
        <dbReference type="ARBA" id="ARBA00023136"/>
    </source>
</evidence>
<dbReference type="GO" id="GO:0016712">
    <property type="term" value="F:oxidoreductase activity, acting on paired donors, with incorporation or reduction of molecular oxygen, reduced flavin or flavoprotein as one donor, and incorporation of one atom of oxygen"/>
    <property type="evidence" value="ECO:0007669"/>
    <property type="project" value="TreeGrafter"/>
</dbReference>
<evidence type="ECO:0000256" key="10">
    <source>
        <dbReference type="ARBA" id="ARBA00023002"/>
    </source>
</evidence>
<dbReference type="AlphaFoldDB" id="A0A8R2NM89"/>
<keyword evidence="11 14" id="KW-0408">Iron</keyword>
<evidence type="ECO:0000256" key="3">
    <source>
        <dbReference type="ARBA" id="ARBA00004174"/>
    </source>
</evidence>
<feature type="binding site" description="axial binding residue" evidence="14">
    <location>
        <position position="321"/>
    </location>
    <ligand>
        <name>heme</name>
        <dbReference type="ChEBI" id="CHEBI:30413"/>
    </ligand>
    <ligandPart>
        <name>Fe</name>
        <dbReference type="ChEBI" id="CHEBI:18248"/>
    </ligandPart>
</feature>
<dbReference type="GO" id="GO:0006805">
    <property type="term" value="P:xenobiotic metabolic process"/>
    <property type="evidence" value="ECO:0007669"/>
    <property type="project" value="TreeGrafter"/>
</dbReference>
<reference evidence="17" key="1">
    <citation type="submission" date="2010-06" db="EMBL/GenBank/DDBJ databases">
        <authorList>
            <person name="Jiang H."/>
            <person name="Abraham K."/>
            <person name="Ali S."/>
            <person name="Alsbrooks S.L."/>
            <person name="Anim B.N."/>
            <person name="Anosike U.S."/>
            <person name="Attaway T."/>
            <person name="Bandaranaike D.P."/>
            <person name="Battles P.K."/>
            <person name="Bell S.N."/>
            <person name="Bell A.V."/>
            <person name="Beltran B."/>
            <person name="Bickham C."/>
            <person name="Bustamante Y."/>
            <person name="Caleb T."/>
            <person name="Canada A."/>
            <person name="Cardenas V."/>
            <person name="Carter K."/>
            <person name="Chacko J."/>
            <person name="Chandrabose M.N."/>
            <person name="Chavez D."/>
            <person name="Chavez A."/>
            <person name="Chen L."/>
            <person name="Chu H.-S."/>
            <person name="Claassen K.J."/>
            <person name="Cockrell R."/>
            <person name="Collins M."/>
            <person name="Cooper J.A."/>
            <person name="Cree A."/>
            <person name="Curry S.M."/>
            <person name="Da Y."/>
            <person name="Dao M.D."/>
            <person name="Das B."/>
            <person name="Davila M.-L."/>
            <person name="Davy-Carroll L."/>
            <person name="Denson S."/>
            <person name="Dinh H."/>
            <person name="Ebong V.E."/>
            <person name="Edwards J.R."/>
            <person name="Egan A."/>
            <person name="El-Daye J."/>
            <person name="Escobedo L."/>
            <person name="Fernandez S."/>
            <person name="Fernando P.R."/>
            <person name="Flagg N."/>
            <person name="Forbes L.D."/>
            <person name="Fowler R.G."/>
            <person name="Fu Q."/>
            <person name="Gabisi R.A."/>
            <person name="Ganer J."/>
            <person name="Garbino Pronczuk A."/>
            <person name="Garcia R.M."/>
            <person name="Garner T."/>
            <person name="Garrett T.E."/>
            <person name="Gonzalez D.A."/>
            <person name="Hamid H."/>
            <person name="Hawkins E.S."/>
            <person name="Hirani K."/>
            <person name="Hogues M.E."/>
            <person name="Hollins B."/>
            <person name="Hsiao C.-H."/>
            <person name="Jabil R."/>
            <person name="James M.L."/>
            <person name="Jhangiani S.N."/>
            <person name="Johnson B."/>
            <person name="Johnson Q."/>
            <person name="Joshi V."/>
            <person name="Kalu J.B."/>
            <person name="Kam C."/>
            <person name="Kashfia A."/>
            <person name="Keebler J."/>
            <person name="Kisamo H."/>
            <person name="Kovar C.L."/>
            <person name="Lago L.A."/>
            <person name="Lai C.-Y."/>
            <person name="Laidlaw J."/>
            <person name="Lara F."/>
            <person name="Le T.-K."/>
            <person name="Lee S.L."/>
            <person name="Legall F.H."/>
            <person name="Lemon S.J."/>
            <person name="Lewis L.R."/>
            <person name="Li B."/>
            <person name="Liu Y."/>
            <person name="Liu Y.-S."/>
            <person name="Lopez J."/>
            <person name="Lozado R.J."/>
            <person name="Lu J."/>
            <person name="Madu R.C."/>
            <person name="Maheshwari M."/>
            <person name="Maheshwari R."/>
            <person name="Malloy K."/>
            <person name="Martinez E."/>
            <person name="Mathew T."/>
            <person name="Mercado I.C."/>
            <person name="Mercado C."/>
            <person name="Meyer B."/>
            <person name="Montgomery K."/>
            <person name="Morgan M.B."/>
            <person name="Munidasa M."/>
            <person name="Nazareth L.V."/>
            <person name="Nelson J."/>
            <person name="Ng B.M."/>
            <person name="Nguyen N.B."/>
            <person name="Nguyen P.Q."/>
            <person name="Nguyen T."/>
            <person name="Obregon M."/>
            <person name="Okwuonu G.O."/>
            <person name="Onwere C.G."/>
            <person name="Orozco G."/>
            <person name="Parra A."/>
            <person name="Patel S."/>
            <person name="Patil S."/>
            <person name="Perez A."/>
            <person name="Perez Y."/>
            <person name="Pham C."/>
            <person name="Primus E.L."/>
            <person name="Pu L.-L."/>
            <person name="Puazo M."/>
            <person name="Qin X."/>
            <person name="Quiroz J.B."/>
            <person name="Reese J."/>
            <person name="Richards S."/>
            <person name="Rives C.M."/>
            <person name="Robberts R."/>
            <person name="Ruiz S.J."/>
            <person name="Ruiz M.J."/>
            <person name="Santibanez J."/>
            <person name="Schneider B.W."/>
            <person name="Sisson I."/>
            <person name="Smith M."/>
            <person name="Sodergren E."/>
            <person name="Song X.-Z."/>
            <person name="Song B.B."/>
            <person name="Summersgill H."/>
            <person name="Thelus R."/>
            <person name="Thornton R.D."/>
            <person name="Trejos Z.Y."/>
            <person name="Usmani K."/>
            <person name="Vattathil S."/>
            <person name="Villasana D."/>
            <person name="Walker D.L."/>
            <person name="Wang S."/>
            <person name="Wang K."/>
            <person name="White C.S."/>
            <person name="Williams A.C."/>
            <person name="Williamson J."/>
            <person name="Wilson K."/>
            <person name="Woghiren I.O."/>
            <person name="Woodworth J.R."/>
            <person name="Worley K.C."/>
            <person name="Wright R.A."/>
            <person name="Wu W."/>
            <person name="Young L."/>
            <person name="Zhang L."/>
            <person name="Zhang J."/>
            <person name="Zhu Y."/>
            <person name="Muzny D.M."/>
            <person name="Weinstock G."/>
            <person name="Gibbs R.A."/>
        </authorList>
    </citation>
    <scope>NUCLEOTIDE SEQUENCE [LARGE SCALE GENOMIC DNA]</scope>
    <source>
        <strain evidence="17">LSR1</strain>
    </source>
</reference>
<reference evidence="16" key="2">
    <citation type="submission" date="2022-06" db="UniProtKB">
        <authorList>
            <consortium name="EnsemblMetazoa"/>
        </authorList>
    </citation>
    <scope>IDENTIFICATION</scope>
</reference>
<evidence type="ECO:0000256" key="9">
    <source>
        <dbReference type="ARBA" id="ARBA00022848"/>
    </source>
</evidence>
<keyword evidence="17" id="KW-1185">Reference proteome</keyword>
<evidence type="ECO:0000256" key="5">
    <source>
        <dbReference type="ARBA" id="ARBA00010617"/>
    </source>
</evidence>
<dbReference type="KEGG" id="api:100169165"/>
<dbReference type="GO" id="GO:0005506">
    <property type="term" value="F:iron ion binding"/>
    <property type="evidence" value="ECO:0007669"/>
    <property type="project" value="InterPro"/>
</dbReference>
<keyword evidence="7 14" id="KW-0479">Metal-binding</keyword>
<name>A0A8R2NM89_ACYPI</name>
<keyword evidence="9" id="KW-0492">Microsome</keyword>
<dbReference type="GO" id="GO:0020037">
    <property type="term" value="F:heme binding"/>
    <property type="evidence" value="ECO:0007669"/>
    <property type="project" value="InterPro"/>
</dbReference>
<dbReference type="RefSeq" id="XP_029341064.1">
    <property type="nucleotide sequence ID" value="XM_029485204.1"/>
</dbReference>
<keyword evidence="8" id="KW-0256">Endoplasmic reticulum</keyword>
<dbReference type="PANTHER" id="PTHR24300:SF376">
    <property type="entry name" value="CYTOCHROME P450 15A1"/>
    <property type="match status" value="1"/>
</dbReference>
<dbReference type="InterPro" id="IPR050182">
    <property type="entry name" value="Cytochrome_P450_fam2"/>
</dbReference>
<keyword evidence="10 15" id="KW-0560">Oxidoreductase</keyword>
<dbReference type="PRINTS" id="PR00385">
    <property type="entry name" value="P450"/>
</dbReference>
<dbReference type="GO" id="GO:0008395">
    <property type="term" value="F:steroid hydroxylase activity"/>
    <property type="evidence" value="ECO:0007669"/>
    <property type="project" value="TreeGrafter"/>
</dbReference>
<proteinExistence type="inferred from homology"/>
<dbReference type="InterPro" id="IPR002401">
    <property type="entry name" value="Cyt_P450_E_grp-I"/>
</dbReference>
<evidence type="ECO:0000313" key="16">
    <source>
        <dbReference type="EnsemblMetazoa" id="XP_029341064.1"/>
    </source>
</evidence>
<evidence type="ECO:0000256" key="15">
    <source>
        <dbReference type="RuleBase" id="RU000461"/>
    </source>
</evidence>
<organism evidence="16 17">
    <name type="scientific">Acyrthosiphon pisum</name>
    <name type="common">Pea aphid</name>
    <dbReference type="NCBI Taxonomy" id="7029"/>
    <lineage>
        <taxon>Eukaryota</taxon>
        <taxon>Metazoa</taxon>
        <taxon>Ecdysozoa</taxon>
        <taxon>Arthropoda</taxon>
        <taxon>Hexapoda</taxon>
        <taxon>Insecta</taxon>
        <taxon>Pterygota</taxon>
        <taxon>Neoptera</taxon>
        <taxon>Paraneoptera</taxon>
        <taxon>Hemiptera</taxon>
        <taxon>Sternorrhyncha</taxon>
        <taxon>Aphidomorpha</taxon>
        <taxon>Aphidoidea</taxon>
        <taxon>Aphididae</taxon>
        <taxon>Macrosiphini</taxon>
        <taxon>Acyrthosiphon</taxon>
    </lineage>
</organism>
<protein>
    <recommendedName>
        <fullName evidence="18">Cytochrome P450</fullName>
    </recommendedName>
</protein>
<keyword evidence="13" id="KW-0472">Membrane</keyword>
<dbReference type="Pfam" id="PF00067">
    <property type="entry name" value="p450"/>
    <property type="match status" value="1"/>
</dbReference>
<comment type="cofactor">
    <cofactor evidence="1 14">
        <name>heme</name>
        <dbReference type="ChEBI" id="CHEBI:30413"/>
    </cofactor>
</comment>
<dbReference type="SUPFAM" id="SSF48264">
    <property type="entry name" value="Cytochrome P450"/>
    <property type="match status" value="1"/>
</dbReference>
<evidence type="ECO:0000256" key="12">
    <source>
        <dbReference type="ARBA" id="ARBA00023033"/>
    </source>
</evidence>
<dbReference type="InterPro" id="IPR036396">
    <property type="entry name" value="Cyt_P450_sf"/>
</dbReference>
<dbReference type="GO" id="GO:0006082">
    <property type="term" value="P:organic acid metabolic process"/>
    <property type="evidence" value="ECO:0007669"/>
    <property type="project" value="TreeGrafter"/>
</dbReference>
<accession>A0A8R2NM89</accession>
<evidence type="ECO:0000256" key="6">
    <source>
        <dbReference type="ARBA" id="ARBA00022617"/>
    </source>
</evidence>
<dbReference type="Gene3D" id="1.10.630.10">
    <property type="entry name" value="Cytochrome P450"/>
    <property type="match status" value="1"/>
</dbReference>
<evidence type="ECO:0000256" key="11">
    <source>
        <dbReference type="ARBA" id="ARBA00023004"/>
    </source>
</evidence>